<feature type="compositionally biased region" description="Low complexity" evidence="1">
    <location>
        <begin position="196"/>
        <end position="215"/>
    </location>
</feature>
<name>A0ABP8LAN7_9MICO</name>
<feature type="transmembrane region" description="Helical" evidence="2">
    <location>
        <begin position="24"/>
        <end position="47"/>
    </location>
</feature>
<evidence type="ECO:0000256" key="2">
    <source>
        <dbReference type="SAM" id="Phobius"/>
    </source>
</evidence>
<evidence type="ECO:0000313" key="4">
    <source>
        <dbReference type="EMBL" id="GAA4425413.1"/>
    </source>
</evidence>
<evidence type="ECO:0000256" key="1">
    <source>
        <dbReference type="SAM" id="MobiDB-lite"/>
    </source>
</evidence>
<dbReference type="Gene3D" id="3.30.70.2390">
    <property type="match status" value="1"/>
</dbReference>
<dbReference type="Proteomes" id="UP001500622">
    <property type="component" value="Unassembled WGS sequence"/>
</dbReference>
<keyword evidence="2" id="KW-0812">Transmembrane</keyword>
<organism evidence="4 5">
    <name type="scientific">Georgenia halophila</name>
    <dbReference type="NCBI Taxonomy" id="620889"/>
    <lineage>
        <taxon>Bacteria</taxon>
        <taxon>Bacillati</taxon>
        <taxon>Actinomycetota</taxon>
        <taxon>Actinomycetes</taxon>
        <taxon>Micrococcales</taxon>
        <taxon>Bogoriellaceae</taxon>
        <taxon>Georgenia</taxon>
    </lineage>
</organism>
<keyword evidence="2" id="KW-0472">Membrane</keyword>
<dbReference type="EMBL" id="BAABGN010000010">
    <property type="protein sequence ID" value="GAA4425413.1"/>
    <property type="molecule type" value="Genomic_DNA"/>
</dbReference>
<comment type="caution">
    <text evidence="4">The sequence shown here is derived from an EMBL/GenBank/DDBJ whole genome shotgun (WGS) entry which is preliminary data.</text>
</comment>
<gene>
    <name evidence="4" type="ORF">GCM10023169_23010</name>
</gene>
<protein>
    <submittedName>
        <fullName evidence="4">LytR C-terminal domain-containing protein</fullName>
    </submittedName>
</protein>
<dbReference type="InterPro" id="IPR027381">
    <property type="entry name" value="LytR/CpsA/Psr_C"/>
</dbReference>
<sequence length="215" mass="22426">MTAPTSSSEARAARRRRVQQRQTVVFGGLVTILLVVALVAGAMWTGLLPSPLAREFSSAEPTDEPIVRPCLPEDATPMPLSSITANVYNGTDRPGLAGETSDALSVAGVLINQVANWPQGAYGGATQIVAGPLGVRAGYSLARVFPDAVVALESSREDKSVDVVLGAEYDGMLSEDEIANLDPDEQLVAPQDCEPVETPSPEASPEASPETSPEG</sequence>
<dbReference type="RefSeq" id="WP_345216410.1">
    <property type="nucleotide sequence ID" value="NZ_BAABGN010000010.1"/>
</dbReference>
<evidence type="ECO:0000259" key="3">
    <source>
        <dbReference type="Pfam" id="PF13399"/>
    </source>
</evidence>
<feature type="domain" description="LytR/CpsA/Psr regulator C-terminal" evidence="3">
    <location>
        <begin position="83"/>
        <end position="169"/>
    </location>
</feature>
<evidence type="ECO:0000313" key="5">
    <source>
        <dbReference type="Proteomes" id="UP001500622"/>
    </source>
</evidence>
<accession>A0ABP8LAN7</accession>
<keyword evidence="2" id="KW-1133">Transmembrane helix</keyword>
<feature type="region of interest" description="Disordered" evidence="1">
    <location>
        <begin position="182"/>
        <end position="215"/>
    </location>
</feature>
<dbReference type="Pfam" id="PF13399">
    <property type="entry name" value="LytR_C"/>
    <property type="match status" value="1"/>
</dbReference>
<keyword evidence="5" id="KW-1185">Reference proteome</keyword>
<reference evidence="5" key="1">
    <citation type="journal article" date="2019" name="Int. J. Syst. Evol. Microbiol.">
        <title>The Global Catalogue of Microorganisms (GCM) 10K type strain sequencing project: providing services to taxonomists for standard genome sequencing and annotation.</title>
        <authorList>
            <consortium name="The Broad Institute Genomics Platform"/>
            <consortium name="The Broad Institute Genome Sequencing Center for Infectious Disease"/>
            <person name="Wu L."/>
            <person name="Ma J."/>
        </authorList>
    </citation>
    <scope>NUCLEOTIDE SEQUENCE [LARGE SCALE GENOMIC DNA]</scope>
    <source>
        <strain evidence="5">JCM 17810</strain>
    </source>
</reference>
<proteinExistence type="predicted"/>